<accession>A0A0H4T9G9</accession>
<protein>
    <submittedName>
        <fullName evidence="6">RecA-superfamily ATPase possibly involved in signal transduction</fullName>
    </submittedName>
</protein>
<dbReference type="Pfam" id="PF06745">
    <property type="entry name" value="ATPase"/>
    <property type="match status" value="1"/>
</dbReference>
<evidence type="ECO:0000256" key="1">
    <source>
        <dbReference type="ARBA" id="ARBA00022741"/>
    </source>
</evidence>
<dbReference type="InterPro" id="IPR014774">
    <property type="entry name" value="KaiC-like_dom"/>
</dbReference>
<feature type="domain" description="KaiC-like" evidence="5">
    <location>
        <begin position="495"/>
        <end position="674"/>
    </location>
</feature>
<sequence>MAVKPKDSAVAQACRVCGGEVNPHGECVVCGTKQSESEPAKGDDKGLTTWLKGNSDASLGAWLGTTAPGDSRDEALRKWLSGEDNAFQEWIGVPTATGGGKASRGEQRLPDEKMRELREKVLEVDGLRAELESMRATLNRELANFRSGKFDPLKYIEETATLSKQLQTEIAKRKELEQEIEHIKKGSIAVIKYVKSQQLKGGASPELRKKLDRETKARETLEDHVAELRAVNDQFRKQIDAGIGKLKPDQRELKKREIELAEREAALKAKEAKVADLSPSEGGAPSEELKRRLEEELREKEQEYFRREEEFKKRIIALEEEIGKYRIEEKVRREALALEGKSKPELQSALQRKEHEILQKEKLVLMHEQEMQRRQEELQIKEDEIRKVKEPLSYKEEELLRREEDLLYREKLLGAERRKVEEAKVQGGSTEELDLKARLEELKGQIQQKEDEVRSKEKYLQQKMEELRMREQGLIEEDIEAREQELQIEVKQQKVKTGISRLDDLLFGGIPFGTNASIYGPAYVGKEVVVNLFMAEGLKKGAPILWVLTDKGPAEIREDMGFVLPGYEEYEKLGLVRYVDAYSKSMGAEATDSNTTYIDDPTDHQSILKAVDSIAAEWKKKHPAYRLAFRSVSTLIAYLDPTTTFKFLQPMVGRRKRDKAVAFYVIEKGMHEEQEIQMLGSLMDGSLEFKVEQLKSFMSVKGVCDVQSRGWIRYTYTKSSVSIGSFSLDHIK</sequence>
<dbReference type="AlphaFoldDB" id="A0A0H4T9G9"/>
<keyword evidence="1" id="KW-0547">Nucleotide-binding</keyword>
<keyword evidence="2" id="KW-0067">ATP-binding</keyword>
<dbReference type="EMBL" id="KT007008">
    <property type="protein sequence ID" value="AKQ03127.1"/>
    <property type="molecule type" value="Genomic_DNA"/>
</dbReference>
<name>A0A0H4T9G9_9EURY</name>
<dbReference type="GO" id="GO:0005524">
    <property type="term" value="F:ATP binding"/>
    <property type="evidence" value="ECO:0007669"/>
    <property type="project" value="UniProtKB-KW"/>
</dbReference>
<feature type="coiled-coil region" evidence="3">
    <location>
        <begin position="117"/>
        <end position="186"/>
    </location>
</feature>
<reference evidence="6" key="1">
    <citation type="journal article" date="2015" name="ISME J.">
        <title>Aquifer environment selects for microbial species cohorts in sediment and groundwater.</title>
        <authorList>
            <person name="Hug L.A."/>
            <person name="Thomas B.C."/>
            <person name="Brown C.T."/>
            <person name="Frischkorn K.R."/>
            <person name="Williams K.H."/>
            <person name="Tringe S.G."/>
            <person name="Banfield J.F."/>
        </authorList>
    </citation>
    <scope>NUCLEOTIDE SEQUENCE</scope>
</reference>
<dbReference type="SUPFAM" id="SSF52540">
    <property type="entry name" value="P-loop containing nucleoside triphosphate hydrolases"/>
    <property type="match status" value="1"/>
</dbReference>
<feature type="region of interest" description="Disordered" evidence="4">
    <location>
        <begin position="271"/>
        <end position="290"/>
    </location>
</feature>
<dbReference type="PANTHER" id="PTHR43637">
    <property type="entry name" value="UPF0273 PROTEIN TM_0370"/>
    <property type="match status" value="1"/>
</dbReference>
<evidence type="ECO:0000256" key="4">
    <source>
        <dbReference type="SAM" id="MobiDB-lite"/>
    </source>
</evidence>
<feature type="coiled-coil region" evidence="3">
    <location>
        <begin position="432"/>
        <end position="496"/>
    </location>
</feature>
<dbReference type="InterPro" id="IPR027417">
    <property type="entry name" value="P-loop_NTPase"/>
</dbReference>
<dbReference type="Gene3D" id="3.40.50.300">
    <property type="entry name" value="P-loop containing nucleotide triphosphate hydrolases"/>
    <property type="match status" value="1"/>
</dbReference>
<evidence type="ECO:0000259" key="5">
    <source>
        <dbReference type="Pfam" id="PF06745"/>
    </source>
</evidence>
<dbReference type="PANTHER" id="PTHR43637:SF1">
    <property type="entry name" value="UPF0273 PROTEIN TM_0370"/>
    <property type="match status" value="1"/>
</dbReference>
<evidence type="ECO:0000256" key="3">
    <source>
        <dbReference type="SAM" id="Coils"/>
    </source>
</evidence>
<proteinExistence type="predicted"/>
<keyword evidence="3" id="KW-0175">Coiled coil</keyword>
<evidence type="ECO:0000313" key="6">
    <source>
        <dbReference type="EMBL" id="AKQ03127.1"/>
    </source>
</evidence>
<organism evidence="6">
    <name type="scientific">uncultured euryarchaeote Rifle_16ft_4_minimus_37884</name>
    <dbReference type="NCBI Taxonomy" id="1665196"/>
    <lineage>
        <taxon>Archaea</taxon>
        <taxon>Methanobacteriati</taxon>
        <taxon>Methanobacteriota</taxon>
        <taxon>environmental samples</taxon>
    </lineage>
</organism>
<evidence type="ECO:0000256" key="2">
    <source>
        <dbReference type="ARBA" id="ARBA00022840"/>
    </source>
</evidence>